<evidence type="ECO:0000313" key="1">
    <source>
        <dbReference type="EMBL" id="ETV87110.1"/>
    </source>
</evidence>
<dbReference type="InterPro" id="IPR051490">
    <property type="entry name" value="THEM6_lcsJ_thioesterase"/>
</dbReference>
<organism evidence="1">
    <name type="scientific">Aphanomyces astaci</name>
    <name type="common">Crayfish plague agent</name>
    <dbReference type="NCBI Taxonomy" id="112090"/>
    <lineage>
        <taxon>Eukaryota</taxon>
        <taxon>Sar</taxon>
        <taxon>Stramenopiles</taxon>
        <taxon>Oomycota</taxon>
        <taxon>Saprolegniomycetes</taxon>
        <taxon>Saprolegniales</taxon>
        <taxon>Verrucalvaceae</taxon>
        <taxon>Aphanomyces</taxon>
    </lineage>
</organism>
<gene>
    <name evidence="1" type="ORF">H257_02108</name>
</gene>
<dbReference type="EMBL" id="KI913116">
    <property type="protein sequence ID" value="ETV87110.1"/>
    <property type="molecule type" value="Genomic_DNA"/>
</dbReference>
<dbReference type="OrthoDB" id="265761at2759"/>
<reference evidence="1" key="1">
    <citation type="submission" date="2013-12" db="EMBL/GenBank/DDBJ databases">
        <title>The Genome Sequence of Aphanomyces astaci APO3.</title>
        <authorList>
            <consortium name="The Broad Institute Genomics Platform"/>
            <person name="Russ C."/>
            <person name="Tyler B."/>
            <person name="van West P."/>
            <person name="Dieguez-Uribeondo J."/>
            <person name="Young S.K."/>
            <person name="Zeng Q."/>
            <person name="Gargeya S."/>
            <person name="Fitzgerald M."/>
            <person name="Abouelleil A."/>
            <person name="Alvarado L."/>
            <person name="Chapman S.B."/>
            <person name="Gainer-Dewar J."/>
            <person name="Goldberg J."/>
            <person name="Griggs A."/>
            <person name="Gujja S."/>
            <person name="Hansen M."/>
            <person name="Howarth C."/>
            <person name="Imamovic A."/>
            <person name="Ireland A."/>
            <person name="Larimer J."/>
            <person name="McCowan C."/>
            <person name="Murphy C."/>
            <person name="Pearson M."/>
            <person name="Poon T.W."/>
            <person name="Priest M."/>
            <person name="Roberts A."/>
            <person name="Saif S."/>
            <person name="Shea T."/>
            <person name="Sykes S."/>
            <person name="Wortman J."/>
            <person name="Nusbaum C."/>
            <person name="Birren B."/>
        </authorList>
    </citation>
    <scope>NUCLEOTIDE SEQUENCE [LARGE SCALE GENOMIC DNA]</scope>
    <source>
        <strain evidence="1">APO3</strain>
    </source>
</reference>
<sequence length="225" mass="25743">MTIPRIVWNVMSGRLRRRLAPPPPGILIDFPSVWKSRIGVVDTDTNLHLNNSSYFTQMELALDYAVGYTGIIDRVLANKWMFLVGSHAIRYRHAIPPNQPFEIHTQNIHWDHTWVYLRARFVCPETGKLYAEGLTRITLRKGRDTISPTELLRCLYSPHEVPELSPPTTVPFLVTEMLKWDAASEASMKGFDSSNAAGSPQNSTWRLFQSINWPWEAFKVPPPQS</sequence>
<dbReference type="Pfam" id="PF13279">
    <property type="entry name" value="4HBT_2"/>
    <property type="match status" value="1"/>
</dbReference>
<dbReference type="RefSeq" id="XP_009823909.1">
    <property type="nucleotide sequence ID" value="XM_009825607.1"/>
</dbReference>
<dbReference type="PANTHER" id="PTHR12475:SF4">
    <property type="entry name" value="PROTEIN THEM6"/>
    <property type="match status" value="1"/>
</dbReference>
<dbReference type="CDD" id="cd00586">
    <property type="entry name" value="4HBT"/>
    <property type="match status" value="1"/>
</dbReference>
<dbReference type="Gene3D" id="3.10.129.10">
    <property type="entry name" value="Hotdog Thioesterase"/>
    <property type="match status" value="1"/>
</dbReference>
<protein>
    <recommendedName>
        <fullName evidence="2">Thioesterase domain-containing protein</fullName>
    </recommendedName>
</protein>
<dbReference type="VEuPathDB" id="FungiDB:H257_02108"/>
<name>W4H547_APHAT</name>
<dbReference type="PANTHER" id="PTHR12475">
    <property type="match status" value="1"/>
</dbReference>
<dbReference type="InterPro" id="IPR029069">
    <property type="entry name" value="HotDog_dom_sf"/>
</dbReference>
<dbReference type="AlphaFoldDB" id="W4H547"/>
<evidence type="ECO:0008006" key="2">
    <source>
        <dbReference type="Google" id="ProtNLM"/>
    </source>
</evidence>
<dbReference type="SUPFAM" id="SSF54637">
    <property type="entry name" value="Thioesterase/thiol ester dehydrase-isomerase"/>
    <property type="match status" value="1"/>
</dbReference>
<dbReference type="GeneID" id="20804104"/>
<accession>W4H547</accession>
<proteinExistence type="predicted"/>